<dbReference type="PANTHER" id="PTHR35020:SF4">
    <property type="entry name" value="N-ACETYLGLUCOSAMINE-INDUCED PROTEIN 1"/>
    <property type="match status" value="1"/>
</dbReference>
<proteinExistence type="predicted"/>
<gene>
    <name evidence="1" type="ORF">EKO27_g4620</name>
</gene>
<sequence length="222" mass="26309">MGSFSTELPYWQVNVPEDERTEECPDFLRAINTKDKGIISTPDAEYRPSSWPEVRKLILDNRLDLFQRVPSELRRYLEYTWKLNQDYGSVMNFILTQRLHWDTPIVPKGKPFECEEDIMILWNDWPYGLDKKIVHIVVWTKFSLEDDPETDDLTGKARAEIDAFVLKTFGLRVPSDHYIWFKNWRSLKSVKAVEHFHVMLYDPDPTFIDEVTRGDVPLIRKV</sequence>
<reference evidence="1 2" key="1">
    <citation type="submission" date="2018-12" db="EMBL/GenBank/DDBJ databases">
        <title>Draft genome sequence of Xylaria grammica IHI A82.</title>
        <authorList>
            <person name="Buettner E."/>
            <person name="Kellner H."/>
        </authorList>
    </citation>
    <scope>NUCLEOTIDE SEQUENCE [LARGE SCALE GENOMIC DNA]</scope>
    <source>
        <strain evidence="1 2">IHI A82</strain>
    </source>
</reference>
<dbReference type="PANTHER" id="PTHR35020">
    <property type="entry name" value="N-ACETYLGLUCOSAMINE-INDUCED PROTEIN 1"/>
    <property type="match status" value="1"/>
</dbReference>
<dbReference type="Proteomes" id="UP000286045">
    <property type="component" value="Unassembled WGS sequence"/>
</dbReference>
<dbReference type="InterPro" id="IPR022036">
    <property type="entry name" value="DUF3605"/>
</dbReference>
<dbReference type="EMBL" id="RYZI01000112">
    <property type="protein sequence ID" value="RWA10486.1"/>
    <property type="molecule type" value="Genomic_DNA"/>
</dbReference>
<evidence type="ECO:0008006" key="3">
    <source>
        <dbReference type="Google" id="ProtNLM"/>
    </source>
</evidence>
<protein>
    <recommendedName>
        <fullName evidence="3">N-acetylglucosamine-induced protein 1</fullName>
    </recommendedName>
</protein>
<name>A0A439D7V9_9PEZI</name>
<organism evidence="1 2">
    <name type="scientific">Xylaria grammica</name>
    <dbReference type="NCBI Taxonomy" id="363999"/>
    <lineage>
        <taxon>Eukaryota</taxon>
        <taxon>Fungi</taxon>
        <taxon>Dikarya</taxon>
        <taxon>Ascomycota</taxon>
        <taxon>Pezizomycotina</taxon>
        <taxon>Sordariomycetes</taxon>
        <taxon>Xylariomycetidae</taxon>
        <taxon>Xylariales</taxon>
        <taxon>Xylariaceae</taxon>
        <taxon>Xylaria</taxon>
    </lineage>
</organism>
<dbReference type="GO" id="GO:0006044">
    <property type="term" value="P:N-acetylglucosamine metabolic process"/>
    <property type="evidence" value="ECO:0007669"/>
    <property type="project" value="TreeGrafter"/>
</dbReference>
<dbReference type="Pfam" id="PF12239">
    <property type="entry name" value="DUF3605"/>
    <property type="match status" value="1"/>
</dbReference>
<dbReference type="GO" id="GO:0005737">
    <property type="term" value="C:cytoplasm"/>
    <property type="evidence" value="ECO:0007669"/>
    <property type="project" value="TreeGrafter"/>
</dbReference>
<keyword evidence="2" id="KW-1185">Reference proteome</keyword>
<dbReference type="STRING" id="363999.A0A439D7V9"/>
<evidence type="ECO:0000313" key="1">
    <source>
        <dbReference type="EMBL" id="RWA10486.1"/>
    </source>
</evidence>
<evidence type="ECO:0000313" key="2">
    <source>
        <dbReference type="Proteomes" id="UP000286045"/>
    </source>
</evidence>
<dbReference type="AlphaFoldDB" id="A0A439D7V9"/>
<comment type="caution">
    <text evidence="1">The sequence shown here is derived from an EMBL/GenBank/DDBJ whole genome shotgun (WGS) entry which is preliminary data.</text>
</comment>
<accession>A0A439D7V9</accession>